<dbReference type="PANTHER" id="PTHR10900:SF77">
    <property type="entry name" value="FI19380P1"/>
    <property type="match status" value="1"/>
</dbReference>
<evidence type="ECO:0000256" key="1">
    <source>
        <dbReference type="SAM" id="SignalP"/>
    </source>
</evidence>
<keyword evidence="4" id="KW-1185">Reference proteome</keyword>
<dbReference type="PANTHER" id="PTHR10900">
    <property type="entry name" value="PERIOSTIN-RELATED"/>
    <property type="match status" value="1"/>
</dbReference>
<dbReference type="SMART" id="SM00554">
    <property type="entry name" value="FAS1"/>
    <property type="match status" value="1"/>
</dbReference>
<dbReference type="EMBL" id="BFEA01000005">
    <property type="protein sequence ID" value="GBG59667.1"/>
    <property type="molecule type" value="Genomic_DNA"/>
</dbReference>
<dbReference type="OrthoDB" id="286301at2759"/>
<dbReference type="InterPro" id="IPR000782">
    <property type="entry name" value="FAS1_domain"/>
</dbReference>
<comment type="caution">
    <text evidence="3">The sequence shown here is derived from an EMBL/GenBank/DDBJ whole genome shotgun (WGS) entry which is preliminary data.</text>
</comment>
<dbReference type="InterPro" id="IPR036378">
    <property type="entry name" value="FAS1_dom_sf"/>
</dbReference>
<name>A0A388JPG6_CHABU</name>
<reference evidence="3 4" key="1">
    <citation type="journal article" date="2018" name="Cell">
        <title>The Chara Genome: Secondary Complexity and Implications for Plant Terrestrialization.</title>
        <authorList>
            <person name="Nishiyama T."/>
            <person name="Sakayama H."/>
            <person name="Vries J.D."/>
            <person name="Buschmann H."/>
            <person name="Saint-Marcoux D."/>
            <person name="Ullrich K.K."/>
            <person name="Haas F.B."/>
            <person name="Vanderstraeten L."/>
            <person name="Becker D."/>
            <person name="Lang D."/>
            <person name="Vosolsobe S."/>
            <person name="Rombauts S."/>
            <person name="Wilhelmsson P.K.I."/>
            <person name="Janitza P."/>
            <person name="Kern R."/>
            <person name="Heyl A."/>
            <person name="Rumpler F."/>
            <person name="Villalobos L.I.A.C."/>
            <person name="Clay J.M."/>
            <person name="Skokan R."/>
            <person name="Toyoda A."/>
            <person name="Suzuki Y."/>
            <person name="Kagoshima H."/>
            <person name="Schijlen E."/>
            <person name="Tajeshwar N."/>
            <person name="Catarino B."/>
            <person name="Hetherington A.J."/>
            <person name="Saltykova A."/>
            <person name="Bonnot C."/>
            <person name="Breuninger H."/>
            <person name="Symeonidi A."/>
            <person name="Radhakrishnan G.V."/>
            <person name="Van Nieuwerburgh F."/>
            <person name="Deforce D."/>
            <person name="Chang C."/>
            <person name="Karol K.G."/>
            <person name="Hedrich R."/>
            <person name="Ulvskov P."/>
            <person name="Glockner G."/>
            <person name="Delwiche C.F."/>
            <person name="Petrasek J."/>
            <person name="Van de Peer Y."/>
            <person name="Friml J."/>
            <person name="Beilby M."/>
            <person name="Dolan L."/>
            <person name="Kohara Y."/>
            <person name="Sugano S."/>
            <person name="Fujiyama A."/>
            <person name="Delaux P.-M."/>
            <person name="Quint M."/>
            <person name="TheiBen G."/>
            <person name="Hagemann M."/>
            <person name="Harholt J."/>
            <person name="Dunand C."/>
            <person name="Zachgo S."/>
            <person name="Langdale J."/>
            <person name="Maumus F."/>
            <person name="Straeten D.V.D."/>
            <person name="Gould S.B."/>
            <person name="Rensing S.A."/>
        </authorList>
    </citation>
    <scope>NUCLEOTIDE SEQUENCE [LARGE SCALE GENOMIC DNA]</scope>
    <source>
        <strain evidence="3 4">S276</strain>
    </source>
</reference>
<organism evidence="3 4">
    <name type="scientific">Chara braunii</name>
    <name type="common">Braun's stonewort</name>
    <dbReference type="NCBI Taxonomy" id="69332"/>
    <lineage>
        <taxon>Eukaryota</taxon>
        <taxon>Viridiplantae</taxon>
        <taxon>Streptophyta</taxon>
        <taxon>Charophyceae</taxon>
        <taxon>Charales</taxon>
        <taxon>Characeae</taxon>
        <taxon>Chara</taxon>
    </lineage>
</organism>
<evidence type="ECO:0000313" key="3">
    <source>
        <dbReference type="EMBL" id="GBG59667.1"/>
    </source>
</evidence>
<dbReference type="Gramene" id="GBG59667">
    <property type="protein sequence ID" value="GBG59667"/>
    <property type="gene ID" value="CBR_g49931"/>
</dbReference>
<dbReference type="AlphaFoldDB" id="A0A388JPG6"/>
<sequence>MAAHLAAVFAVLLVMSPVLVHGGPGHDLLEAVRQHPRLTMFYQALVTTEYSKELSTSVDDKPVTIFAPVDEAIQAATADAFPWDCLTNTIAGKAALKDTLKHHVLKGRFYTVYKLTQTNQVIPADGFPIEVQYDTEKIVITLDGYAHVIEPEVILMENAIVHLIDAVLTTENIYADVLDACAEAPASAPSSLGFADGL</sequence>
<evidence type="ECO:0000259" key="2">
    <source>
        <dbReference type="PROSITE" id="PS50213"/>
    </source>
</evidence>
<feature type="signal peptide" evidence="1">
    <location>
        <begin position="1"/>
        <end position="22"/>
    </location>
</feature>
<dbReference type="Pfam" id="PF02469">
    <property type="entry name" value="Fasciclin"/>
    <property type="match status" value="1"/>
</dbReference>
<dbReference type="PROSITE" id="PS50213">
    <property type="entry name" value="FAS1"/>
    <property type="match status" value="1"/>
</dbReference>
<protein>
    <recommendedName>
        <fullName evidence="2">FAS1 domain-containing protein</fullName>
    </recommendedName>
</protein>
<gene>
    <name evidence="3" type="ORF">CBR_g49931</name>
</gene>
<evidence type="ECO:0000313" key="4">
    <source>
        <dbReference type="Proteomes" id="UP000265515"/>
    </source>
</evidence>
<dbReference type="Gene3D" id="2.30.180.10">
    <property type="entry name" value="FAS1 domain"/>
    <property type="match status" value="1"/>
</dbReference>
<accession>A0A388JPG6</accession>
<dbReference type="SUPFAM" id="SSF82153">
    <property type="entry name" value="FAS1 domain"/>
    <property type="match status" value="1"/>
</dbReference>
<feature type="domain" description="FAS1" evidence="2">
    <location>
        <begin position="25"/>
        <end position="168"/>
    </location>
</feature>
<keyword evidence="1" id="KW-0732">Signal</keyword>
<feature type="chain" id="PRO_5017435170" description="FAS1 domain-containing protein" evidence="1">
    <location>
        <begin position="23"/>
        <end position="198"/>
    </location>
</feature>
<dbReference type="InterPro" id="IPR050904">
    <property type="entry name" value="Adhesion/Biosynth-related"/>
</dbReference>
<proteinExistence type="predicted"/>
<dbReference type="Proteomes" id="UP000265515">
    <property type="component" value="Unassembled WGS sequence"/>
</dbReference>
<dbReference type="GO" id="GO:0005615">
    <property type="term" value="C:extracellular space"/>
    <property type="evidence" value="ECO:0007669"/>
    <property type="project" value="TreeGrafter"/>
</dbReference>